<dbReference type="Pfam" id="PF14346">
    <property type="entry name" value="DUF4398"/>
    <property type="match status" value="1"/>
</dbReference>
<dbReference type="PROSITE" id="PS51257">
    <property type="entry name" value="PROKAR_LIPOPROTEIN"/>
    <property type="match status" value="1"/>
</dbReference>
<accession>A0A2U8H0X7</accession>
<dbReference type="InterPro" id="IPR025511">
    <property type="entry name" value="DUF4398"/>
</dbReference>
<evidence type="ECO:0000313" key="2">
    <source>
        <dbReference type="EMBL" id="AWI79607.1"/>
    </source>
</evidence>
<gene>
    <name evidence="2" type="ORF">CEW87_09620</name>
</gene>
<sequence length="128" mass="13724">MSLSVSKYRPLTVAASVLAVLFVTGCASKMGPPVAELSSAQSSLSQAESAGARTHAPLELLTAREKLSQAEAAMRSEDFERAKVLAEQAAVDARLAEARARTVRSQRAVTEVQESIETLRGELDRRPK</sequence>
<feature type="domain" description="DUF4398" evidence="1">
    <location>
        <begin position="35"/>
        <end position="111"/>
    </location>
</feature>
<dbReference type="RefSeq" id="WP_108972580.1">
    <property type="nucleotide sequence ID" value="NZ_CP022188.1"/>
</dbReference>
<dbReference type="Gene3D" id="1.20.1270.390">
    <property type="match status" value="1"/>
</dbReference>
<dbReference type="AlphaFoldDB" id="A0A2U8H0X7"/>
<proteinExistence type="predicted"/>
<organism evidence="2 3">
    <name type="scientific">Parazoarcus communis</name>
    <dbReference type="NCBI Taxonomy" id="41977"/>
    <lineage>
        <taxon>Bacteria</taxon>
        <taxon>Pseudomonadati</taxon>
        <taxon>Pseudomonadota</taxon>
        <taxon>Betaproteobacteria</taxon>
        <taxon>Rhodocyclales</taxon>
        <taxon>Zoogloeaceae</taxon>
        <taxon>Parazoarcus</taxon>
    </lineage>
</organism>
<protein>
    <recommendedName>
        <fullName evidence="1">DUF4398 domain-containing protein</fullName>
    </recommendedName>
</protein>
<dbReference type="EMBL" id="CP022188">
    <property type="protein sequence ID" value="AWI79607.1"/>
    <property type="molecule type" value="Genomic_DNA"/>
</dbReference>
<reference evidence="2 3" key="1">
    <citation type="submission" date="2017-06" db="EMBL/GenBank/DDBJ databases">
        <title>Azoarcus sp. TSNA42 complete genome sequence.</title>
        <authorList>
            <person name="Woo J.-H."/>
            <person name="Kim H.-S."/>
        </authorList>
    </citation>
    <scope>NUCLEOTIDE SEQUENCE [LARGE SCALE GENOMIC DNA]</scope>
    <source>
        <strain evidence="2 3">TSNA42</strain>
    </source>
</reference>
<evidence type="ECO:0000313" key="3">
    <source>
        <dbReference type="Proteomes" id="UP000244902"/>
    </source>
</evidence>
<dbReference type="Proteomes" id="UP000244902">
    <property type="component" value="Chromosome"/>
</dbReference>
<evidence type="ECO:0000259" key="1">
    <source>
        <dbReference type="Pfam" id="PF14346"/>
    </source>
</evidence>
<name>A0A2U8H0X7_9RHOO</name>